<name>A0A1H6TCK5_9ACTN</name>
<protein>
    <recommendedName>
        <fullName evidence="3">N-acetyltransferase domain-containing protein</fullName>
    </recommendedName>
</protein>
<dbReference type="Proteomes" id="UP000198707">
    <property type="component" value="Unassembled WGS sequence"/>
</dbReference>
<sequence length="286" mass="32638">MGVRVEPITESWVRAAGQFLHSHLNGRVAVQAWVRAADVPWKVDAPNHGMLLRTDDGQVVGVLLAFYSERMVAGRTERFCNLGAWCVLPEFRFHSLKLLRALLAQPGYHFTDLSPSSNVVPINERHGFRFLDTTTTLTPNLPWPSLPGRRRVSADPEVIRRTLTGPELAHYLDHAQAPAARHVVLVDGDERCYLVFRRDRRKRLPLFASILYVSNPALFRRMHRMVLRHLLVRHGALATLAELRVVGDRPPLSVLLPDTRRKMFRSDSLDPDDVDYLYSELVCLSW</sequence>
<keyword evidence="2" id="KW-1185">Reference proteome</keyword>
<gene>
    <name evidence="1" type="ORF">SAMN05443287_101951</name>
</gene>
<accession>A0A1H6TCK5</accession>
<evidence type="ECO:0000313" key="1">
    <source>
        <dbReference type="EMBL" id="SEI74030.1"/>
    </source>
</evidence>
<evidence type="ECO:0000313" key="2">
    <source>
        <dbReference type="Proteomes" id="UP000198707"/>
    </source>
</evidence>
<dbReference type="STRING" id="1144548.SAMN05443287_101951"/>
<proteinExistence type="predicted"/>
<organism evidence="1 2">
    <name type="scientific">Micromonospora phaseoli</name>
    <dbReference type="NCBI Taxonomy" id="1144548"/>
    <lineage>
        <taxon>Bacteria</taxon>
        <taxon>Bacillati</taxon>
        <taxon>Actinomycetota</taxon>
        <taxon>Actinomycetes</taxon>
        <taxon>Micromonosporales</taxon>
        <taxon>Micromonosporaceae</taxon>
        <taxon>Micromonospora</taxon>
    </lineage>
</organism>
<dbReference type="SUPFAM" id="SSF55729">
    <property type="entry name" value="Acyl-CoA N-acyltransferases (Nat)"/>
    <property type="match status" value="1"/>
</dbReference>
<evidence type="ECO:0008006" key="3">
    <source>
        <dbReference type="Google" id="ProtNLM"/>
    </source>
</evidence>
<dbReference type="AlphaFoldDB" id="A0A1H6TCK5"/>
<dbReference type="InterPro" id="IPR016181">
    <property type="entry name" value="Acyl_CoA_acyltransferase"/>
</dbReference>
<dbReference type="EMBL" id="FNYV01000001">
    <property type="protein sequence ID" value="SEI74030.1"/>
    <property type="molecule type" value="Genomic_DNA"/>
</dbReference>
<reference evidence="2" key="1">
    <citation type="submission" date="2016-10" db="EMBL/GenBank/DDBJ databases">
        <authorList>
            <person name="Varghese N."/>
            <person name="Submissions S."/>
        </authorList>
    </citation>
    <scope>NUCLEOTIDE SEQUENCE [LARGE SCALE GENOMIC DNA]</scope>
    <source>
        <strain evidence="2">CGMCC 4.7038</strain>
    </source>
</reference>